<sequence>MWLYILPTEKRHPNERVSFFFEPQRAQKKQITGGLIR</sequence>
<organism evidence="1 2">
    <name type="scientific">Heyndrickxia coagulans</name>
    <name type="common">Weizmannia coagulans</name>
    <dbReference type="NCBI Taxonomy" id="1398"/>
    <lineage>
        <taxon>Bacteria</taxon>
        <taxon>Bacillati</taxon>
        <taxon>Bacillota</taxon>
        <taxon>Bacilli</taxon>
        <taxon>Bacillales</taxon>
        <taxon>Bacillaceae</taxon>
        <taxon>Heyndrickxia</taxon>
    </lineage>
</organism>
<reference evidence="2" key="1">
    <citation type="submission" date="2015-01" db="EMBL/GenBank/DDBJ databases">
        <title>Comparative genome analysis of Bacillus coagulans HM-08, Clostridium butyricum HM-68, Bacillus subtilis HM-66 and Bacillus paralicheniformis BL-09.</title>
        <authorList>
            <person name="Zhang H."/>
        </authorList>
    </citation>
    <scope>NUCLEOTIDE SEQUENCE [LARGE SCALE GENOMIC DNA]</scope>
    <source>
        <strain evidence="2">HM-08</strain>
    </source>
</reference>
<dbReference type="Proteomes" id="UP000032024">
    <property type="component" value="Chromosome"/>
</dbReference>
<proteinExistence type="predicted"/>
<protein>
    <submittedName>
        <fullName evidence="1">Uncharacterized protein</fullName>
    </submittedName>
</protein>
<accession>A0AAN0T4R5</accession>
<gene>
    <name evidence="1" type="ORF">SB48_HM08orf01514</name>
</gene>
<name>A0AAN0T4R5_HEYCO</name>
<evidence type="ECO:0000313" key="2">
    <source>
        <dbReference type="Proteomes" id="UP000032024"/>
    </source>
</evidence>
<evidence type="ECO:0000313" key="1">
    <source>
        <dbReference type="EMBL" id="AJO21785.1"/>
    </source>
</evidence>
<keyword evidence="2" id="KW-1185">Reference proteome</keyword>
<dbReference type="EMBL" id="CP010525">
    <property type="protein sequence ID" value="AJO21785.1"/>
    <property type="molecule type" value="Genomic_DNA"/>
</dbReference>
<dbReference type="AlphaFoldDB" id="A0AAN0T4R5"/>